<dbReference type="AlphaFoldDB" id="A0A1M6L5W7"/>
<dbReference type="EMBL" id="FRAG01000005">
    <property type="protein sequence ID" value="SHJ66592.1"/>
    <property type="molecule type" value="Genomic_DNA"/>
</dbReference>
<dbReference type="STRING" id="1121301.SAMN02745912_00672"/>
<evidence type="ECO:0000259" key="1">
    <source>
        <dbReference type="Pfam" id="PF26154"/>
    </source>
</evidence>
<evidence type="ECO:0000313" key="2">
    <source>
        <dbReference type="EMBL" id="SHJ66592.1"/>
    </source>
</evidence>
<name>A0A1M6L5W7_PARC5</name>
<proteinExistence type="predicted"/>
<sequence>MENQIIEILKSFIDYGDKLSKGVINASNELRKEENTINTDILLQCLDGLQWCVDVLKNTKGYLSSKDIRIDENRLADIIRELFEAFQNNDNVLIADLLEYEVTEILEEWSKDIKTIL</sequence>
<keyword evidence="3" id="KW-1185">Reference proteome</keyword>
<gene>
    <name evidence="2" type="ORF">SAMN02745912_00672</name>
</gene>
<evidence type="ECO:0000313" key="3">
    <source>
        <dbReference type="Proteomes" id="UP000184465"/>
    </source>
</evidence>
<protein>
    <recommendedName>
        <fullName evidence="1">DUF8042 domain-containing protein</fullName>
    </recommendedName>
</protein>
<feature type="domain" description="DUF8042" evidence="1">
    <location>
        <begin position="6"/>
        <end position="116"/>
    </location>
</feature>
<dbReference type="Proteomes" id="UP000184465">
    <property type="component" value="Unassembled WGS sequence"/>
</dbReference>
<dbReference type="OrthoDB" id="1683192at2"/>
<dbReference type="Pfam" id="PF26154">
    <property type="entry name" value="DUF8042"/>
    <property type="match status" value="1"/>
</dbReference>
<dbReference type="RefSeq" id="WP_073146957.1">
    <property type="nucleotide sequence ID" value="NZ_FRAG01000005.1"/>
</dbReference>
<dbReference type="InterPro" id="IPR058355">
    <property type="entry name" value="DUF8042"/>
</dbReference>
<accession>A0A1M6L5W7</accession>
<reference evidence="3" key="1">
    <citation type="submission" date="2016-11" db="EMBL/GenBank/DDBJ databases">
        <authorList>
            <person name="Varghese N."/>
            <person name="Submissions S."/>
        </authorList>
    </citation>
    <scope>NUCLEOTIDE SEQUENCE [LARGE SCALE GENOMIC DNA]</scope>
    <source>
        <strain evidence="3">DSM 15212 / CIP 107654 / DViRD3</strain>
    </source>
</reference>
<organism evidence="2 3">
    <name type="scientific">Paramaledivibacter caminithermalis (strain DSM 15212 / CIP 107654 / DViRD3)</name>
    <name type="common">Clostridium caminithermale</name>
    <dbReference type="NCBI Taxonomy" id="1121301"/>
    <lineage>
        <taxon>Bacteria</taxon>
        <taxon>Bacillati</taxon>
        <taxon>Bacillota</taxon>
        <taxon>Clostridia</taxon>
        <taxon>Peptostreptococcales</taxon>
        <taxon>Caminicellaceae</taxon>
        <taxon>Paramaledivibacter</taxon>
    </lineage>
</organism>